<sequence>MKHCFQMSVGSLATALLSADNGTSLNVGNLLTLPAAHLLRGAEAGKLIL</sequence>
<dbReference type="AlphaFoldDB" id="A0A238ZCD5"/>
<gene>
    <name evidence="1" type="ORF">SAMN06269173_10785</name>
</gene>
<organism evidence="1 2">
    <name type="scientific">Hymenobacter mucosus</name>
    <dbReference type="NCBI Taxonomy" id="1411120"/>
    <lineage>
        <taxon>Bacteria</taxon>
        <taxon>Pseudomonadati</taxon>
        <taxon>Bacteroidota</taxon>
        <taxon>Cytophagia</taxon>
        <taxon>Cytophagales</taxon>
        <taxon>Hymenobacteraceae</taxon>
        <taxon>Hymenobacter</taxon>
    </lineage>
</organism>
<reference evidence="2" key="1">
    <citation type="submission" date="2017-06" db="EMBL/GenBank/DDBJ databases">
        <authorList>
            <person name="Varghese N."/>
            <person name="Submissions S."/>
        </authorList>
    </citation>
    <scope>NUCLEOTIDE SEQUENCE [LARGE SCALE GENOMIC DNA]</scope>
    <source>
        <strain evidence="2">DSM 28041</strain>
    </source>
</reference>
<name>A0A238ZCD5_9BACT</name>
<keyword evidence="2" id="KW-1185">Reference proteome</keyword>
<protein>
    <submittedName>
        <fullName evidence="1">Uncharacterized protein</fullName>
    </submittedName>
</protein>
<accession>A0A238ZCD5</accession>
<dbReference type="EMBL" id="FZNS01000007">
    <property type="protein sequence ID" value="SNR80658.1"/>
    <property type="molecule type" value="Genomic_DNA"/>
</dbReference>
<dbReference type="Proteomes" id="UP000198310">
    <property type="component" value="Unassembled WGS sequence"/>
</dbReference>
<evidence type="ECO:0000313" key="1">
    <source>
        <dbReference type="EMBL" id="SNR80658.1"/>
    </source>
</evidence>
<proteinExistence type="predicted"/>
<evidence type="ECO:0000313" key="2">
    <source>
        <dbReference type="Proteomes" id="UP000198310"/>
    </source>
</evidence>